<protein>
    <recommendedName>
        <fullName evidence="1">NWD NACHT-NTPase N-terminal domain-containing protein</fullName>
    </recommendedName>
</protein>
<comment type="caution">
    <text evidence="2">The sequence shown here is derived from an EMBL/GenBank/DDBJ whole genome shotgun (WGS) entry which is preliminary data.</text>
</comment>
<organism evidence="2 3">
    <name type="scientific">Podospora pseudocomata</name>
    <dbReference type="NCBI Taxonomy" id="2093779"/>
    <lineage>
        <taxon>Eukaryota</taxon>
        <taxon>Fungi</taxon>
        <taxon>Dikarya</taxon>
        <taxon>Ascomycota</taxon>
        <taxon>Pezizomycotina</taxon>
        <taxon>Sordariomycetes</taxon>
        <taxon>Sordariomycetidae</taxon>
        <taxon>Sordariales</taxon>
        <taxon>Podosporaceae</taxon>
        <taxon>Podospora</taxon>
    </lineage>
</organism>
<dbReference type="Pfam" id="PF17100">
    <property type="entry name" value="NACHT_N"/>
    <property type="match status" value="1"/>
</dbReference>
<dbReference type="InterPro" id="IPR031359">
    <property type="entry name" value="NACHT_N"/>
</dbReference>
<gene>
    <name evidence="2" type="ORF">QC762_210350</name>
</gene>
<dbReference type="GeneID" id="87907843"/>
<name>A0ABR0GNH5_9PEZI</name>
<proteinExistence type="predicted"/>
<dbReference type="RefSeq" id="XP_062746118.1">
    <property type="nucleotide sequence ID" value="XM_062887936.1"/>
</dbReference>
<evidence type="ECO:0000313" key="3">
    <source>
        <dbReference type="Proteomes" id="UP001323405"/>
    </source>
</evidence>
<accession>A0ABR0GNH5</accession>
<reference evidence="2 3" key="1">
    <citation type="journal article" date="2023" name="bioRxiv">
        <title>High-quality genome assemblies of four members of thePodospora anserinaspecies complex.</title>
        <authorList>
            <person name="Ament-Velasquez S.L."/>
            <person name="Vogan A.A."/>
            <person name="Wallerman O."/>
            <person name="Hartmann F."/>
            <person name="Gautier V."/>
            <person name="Silar P."/>
            <person name="Giraud T."/>
            <person name="Johannesson H."/>
        </authorList>
    </citation>
    <scope>NUCLEOTIDE SEQUENCE [LARGE SCALE GENOMIC DNA]</scope>
    <source>
        <strain evidence="2 3">CBS 415.72m</strain>
    </source>
</reference>
<keyword evidence="3" id="KW-1185">Reference proteome</keyword>
<dbReference type="Proteomes" id="UP001323405">
    <property type="component" value="Unassembled WGS sequence"/>
</dbReference>
<sequence length="245" mass="26763">MVIVLGRCAQVPLQQLTPAISTSERQWNAAYDSLELEDVDLVGSYRKILEKRGLVENGQQKISKASRISIGVGDLADFVLSAKAMVDLVLQSVPQAASAALPGTGDCLGLQLRGTRTNLAGTAHIISRMDWYYAPSEYLLEKDHIDESLESILPQLKARIVALYKALLPYQIKSICSSYRHQGLVFLCGLANWDDWDAALKAVTDAEDSEKQERAARRGIQLCPRHGGISAFTNWSYDGAGLGAV</sequence>
<dbReference type="EMBL" id="JAFFHA010000004">
    <property type="protein sequence ID" value="KAK4657144.1"/>
    <property type="molecule type" value="Genomic_DNA"/>
</dbReference>
<feature type="domain" description="NWD NACHT-NTPase N-terminal" evidence="1">
    <location>
        <begin position="54"/>
        <end position="209"/>
    </location>
</feature>
<evidence type="ECO:0000259" key="1">
    <source>
        <dbReference type="Pfam" id="PF17100"/>
    </source>
</evidence>
<evidence type="ECO:0000313" key="2">
    <source>
        <dbReference type="EMBL" id="KAK4657144.1"/>
    </source>
</evidence>